<keyword evidence="2" id="KW-1185">Reference proteome</keyword>
<dbReference type="EMBL" id="JANHOG010000212">
    <property type="protein sequence ID" value="KAJ3556780.1"/>
    <property type="molecule type" value="Genomic_DNA"/>
</dbReference>
<reference evidence="1" key="1">
    <citation type="submission" date="2022-07" db="EMBL/GenBank/DDBJ databases">
        <title>Genome Sequence of Phlebia brevispora.</title>
        <authorList>
            <person name="Buettner E."/>
        </authorList>
    </citation>
    <scope>NUCLEOTIDE SEQUENCE</scope>
    <source>
        <strain evidence="1">MPL23</strain>
    </source>
</reference>
<protein>
    <submittedName>
        <fullName evidence="1">Uncharacterized protein</fullName>
    </submittedName>
</protein>
<evidence type="ECO:0000313" key="2">
    <source>
        <dbReference type="Proteomes" id="UP001148662"/>
    </source>
</evidence>
<comment type="caution">
    <text evidence="1">The sequence shown here is derived from an EMBL/GenBank/DDBJ whole genome shotgun (WGS) entry which is preliminary data.</text>
</comment>
<organism evidence="1 2">
    <name type="scientific">Phlebia brevispora</name>
    <dbReference type="NCBI Taxonomy" id="194682"/>
    <lineage>
        <taxon>Eukaryota</taxon>
        <taxon>Fungi</taxon>
        <taxon>Dikarya</taxon>
        <taxon>Basidiomycota</taxon>
        <taxon>Agaricomycotina</taxon>
        <taxon>Agaricomycetes</taxon>
        <taxon>Polyporales</taxon>
        <taxon>Meruliaceae</taxon>
        <taxon>Phlebia</taxon>
    </lineage>
</organism>
<dbReference type="Proteomes" id="UP001148662">
    <property type="component" value="Unassembled WGS sequence"/>
</dbReference>
<name>A0ACC1TAH4_9APHY</name>
<evidence type="ECO:0000313" key="1">
    <source>
        <dbReference type="EMBL" id="KAJ3556780.1"/>
    </source>
</evidence>
<proteinExistence type="predicted"/>
<gene>
    <name evidence="1" type="ORF">NM688_g1828</name>
</gene>
<sequence length="780" mass="86668">MAALNFNALTENASRFGTRLQETISEHTRDLAITRNINSSAYFDAPEEKVKNIRKQLDSNSDREKLDAMKRLIALISKGRNVSEFFAQVVKNVASHNLEIRKLVYIYLLRYAEQEPDLALLSINTFQKDLSDPNPLIRSMALRVLSGIKVPMIGSIVVLAIKKCASDISPYVRKAAAFAIPRCYELDSTHLPELITVISGLLKDRSPLSLGSVAIAFDAVCPTRLDLLHPHYRRLCRTLADVDEWGQVELLDLLTRYARTMLPRPMVTQDANGETKEEIDSDVQLLLTTSAPLYQSHNPAVVLAVARVFYHIAPPSHLPKVVPPLLRLLHISPEIERVVLSYLLVISHGSPQLLGSSYPYFFVRTDDIRQVKKDKMRLLRAVITSENHQALLREFTHYAEDPDDELVHAAVDAIGYCARTVPESTQQCLTALMSFIQSKNDVVVASAIVVLKLLVQVNLQKQQTGFDFSPVSIISRLAYRIDEIHHPQARACILWLVGQYAEAPGSVDSGVVSLGPEGIVPWAPDVLRKAAISFKQESPIVKLQALTLAAKLLVLSPADRTIGLLTKYVLSLARYDLNIDDNEEEELEDHGRVVLRREQAKMVLFEGKLNVVEDTRSDGQRLKLGSLGAVIGKEMGTDNYLPDWLEQGVDPTLRDSPDDAPPVLTSISSAASVPFTSSKGSPIVLTPTGPSPSGSYVRQDSGKSPWTDLDKFYADAEQEEEEEEETEEESGEESEGEGEEQEGEEEEEDDADDDDNDDDDEEESAKEDQIEGSKQLHDTS</sequence>
<accession>A0ACC1TAH4</accession>